<dbReference type="OrthoDB" id="1933590at2759"/>
<protein>
    <recommendedName>
        <fullName evidence="1">Integrase catalytic domain-containing protein</fullName>
    </recommendedName>
</protein>
<dbReference type="InterPro" id="IPR001584">
    <property type="entry name" value="Integrase_cat-core"/>
</dbReference>
<dbReference type="InterPro" id="IPR025724">
    <property type="entry name" value="GAG-pre-integrase_dom"/>
</dbReference>
<evidence type="ECO:0000313" key="3">
    <source>
        <dbReference type="Proteomes" id="UP000250235"/>
    </source>
</evidence>
<dbReference type="AlphaFoldDB" id="A0A2Z7BK44"/>
<dbReference type="PANTHER" id="PTHR42648">
    <property type="entry name" value="TRANSPOSASE, PUTATIVE-RELATED"/>
    <property type="match status" value="1"/>
</dbReference>
<evidence type="ECO:0000259" key="1">
    <source>
        <dbReference type="PROSITE" id="PS50994"/>
    </source>
</evidence>
<dbReference type="Pfam" id="PF25597">
    <property type="entry name" value="SH3_retrovirus"/>
    <property type="match status" value="1"/>
</dbReference>
<sequence>MKILKGSLVLFKADRLNNLYVCNANPICDKICVNSIKSDMTNLWHNRLGHMSSKGLETLHKQGCFGNDKLSCMPFCESCVYGKQHRVSFPTAPNPKVTVCSTVLEYVHADVWGPASEPTQGGNRYFLSIIDDFSRKVWVFLLKNKSDVFDSFKNWKTLTENQTGKKIKTLRTDNGLEFCNSLFDELCEQCGIKRHKTNPYTPQQNGVVERMNRTLLERVRSMLVSSGLSKKFWGECVLTAAFLINRSPSVPLDGKCPESVWSGKEIDYSHLRTFGCTAFAHKRGDKLEPRAVKCVFLGYPEGVKGYRLWVRSEPGFRTIVSRDVTFNETEFPSFFVAILKNPISH</sequence>
<dbReference type="EMBL" id="KV005015">
    <property type="protein sequence ID" value="KZV34961.1"/>
    <property type="molecule type" value="Genomic_DNA"/>
</dbReference>
<proteinExistence type="predicted"/>
<gene>
    <name evidence="2" type="ORF">F511_04935</name>
</gene>
<dbReference type="PANTHER" id="PTHR42648:SF28">
    <property type="entry name" value="TRANSPOSON-ENCODED PROTEIN WITH RIBONUCLEASE H-LIKE AND RETROVIRUS ZINC FINGER-LIKE DOMAINS"/>
    <property type="match status" value="1"/>
</dbReference>
<dbReference type="PROSITE" id="PS50994">
    <property type="entry name" value="INTEGRASE"/>
    <property type="match status" value="1"/>
</dbReference>
<dbReference type="GO" id="GO:0003676">
    <property type="term" value="F:nucleic acid binding"/>
    <property type="evidence" value="ECO:0007669"/>
    <property type="project" value="InterPro"/>
</dbReference>
<dbReference type="InterPro" id="IPR036397">
    <property type="entry name" value="RNaseH_sf"/>
</dbReference>
<dbReference type="SUPFAM" id="SSF53098">
    <property type="entry name" value="Ribonuclease H-like"/>
    <property type="match status" value="1"/>
</dbReference>
<organism evidence="2 3">
    <name type="scientific">Dorcoceras hygrometricum</name>
    <dbReference type="NCBI Taxonomy" id="472368"/>
    <lineage>
        <taxon>Eukaryota</taxon>
        <taxon>Viridiplantae</taxon>
        <taxon>Streptophyta</taxon>
        <taxon>Embryophyta</taxon>
        <taxon>Tracheophyta</taxon>
        <taxon>Spermatophyta</taxon>
        <taxon>Magnoliopsida</taxon>
        <taxon>eudicotyledons</taxon>
        <taxon>Gunneridae</taxon>
        <taxon>Pentapetalae</taxon>
        <taxon>asterids</taxon>
        <taxon>lamiids</taxon>
        <taxon>Lamiales</taxon>
        <taxon>Gesneriaceae</taxon>
        <taxon>Didymocarpoideae</taxon>
        <taxon>Trichosporeae</taxon>
        <taxon>Loxocarpinae</taxon>
        <taxon>Dorcoceras</taxon>
    </lineage>
</organism>
<reference evidence="2 3" key="1">
    <citation type="journal article" date="2015" name="Proc. Natl. Acad. Sci. U.S.A.">
        <title>The resurrection genome of Boea hygrometrica: A blueprint for survival of dehydration.</title>
        <authorList>
            <person name="Xiao L."/>
            <person name="Yang G."/>
            <person name="Zhang L."/>
            <person name="Yang X."/>
            <person name="Zhao S."/>
            <person name="Ji Z."/>
            <person name="Zhou Q."/>
            <person name="Hu M."/>
            <person name="Wang Y."/>
            <person name="Chen M."/>
            <person name="Xu Y."/>
            <person name="Jin H."/>
            <person name="Xiao X."/>
            <person name="Hu G."/>
            <person name="Bao F."/>
            <person name="Hu Y."/>
            <person name="Wan P."/>
            <person name="Li L."/>
            <person name="Deng X."/>
            <person name="Kuang T."/>
            <person name="Xiang C."/>
            <person name="Zhu J.K."/>
            <person name="Oliver M.J."/>
            <person name="He Y."/>
        </authorList>
    </citation>
    <scope>NUCLEOTIDE SEQUENCE [LARGE SCALE GENOMIC DNA]</scope>
    <source>
        <strain evidence="3">cv. XS01</strain>
    </source>
</reference>
<dbReference type="InterPro" id="IPR039537">
    <property type="entry name" value="Retrotran_Ty1/copia-like"/>
</dbReference>
<name>A0A2Z7BK44_9LAMI</name>
<dbReference type="Gene3D" id="3.30.420.10">
    <property type="entry name" value="Ribonuclease H-like superfamily/Ribonuclease H"/>
    <property type="match status" value="1"/>
</dbReference>
<keyword evidence="3" id="KW-1185">Reference proteome</keyword>
<accession>A0A2Z7BK44</accession>
<dbReference type="Pfam" id="PF00665">
    <property type="entry name" value="rve"/>
    <property type="match status" value="1"/>
</dbReference>
<dbReference type="GO" id="GO:0015074">
    <property type="term" value="P:DNA integration"/>
    <property type="evidence" value="ECO:0007669"/>
    <property type="project" value="InterPro"/>
</dbReference>
<dbReference type="Proteomes" id="UP000250235">
    <property type="component" value="Unassembled WGS sequence"/>
</dbReference>
<evidence type="ECO:0000313" key="2">
    <source>
        <dbReference type="EMBL" id="KZV34961.1"/>
    </source>
</evidence>
<dbReference type="InterPro" id="IPR012337">
    <property type="entry name" value="RNaseH-like_sf"/>
</dbReference>
<feature type="domain" description="Integrase catalytic" evidence="1">
    <location>
        <begin position="89"/>
        <end position="265"/>
    </location>
</feature>
<dbReference type="InterPro" id="IPR057670">
    <property type="entry name" value="SH3_retrovirus"/>
</dbReference>
<dbReference type="Pfam" id="PF13976">
    <property type="entry name" value="gag_pre-integrs"/>
    <property type="match status" value="1"/>
</dbReference>